<sequence>MKRSFTIVLFLCFTAALFLDVAVAAAEQGKYKVRYQRGYRQWAHVKSMV</sequence>
<gene>
    <name evidence="1" type="ORF">S01H4_42184</name>
</gene>
<reference evidence="1" key="1">
    <citation type="journal article" date="2014" name="Front. Microbiol.">
        <title>High frequency of phylogenetically diverse reductive dehalogenase-homologous genes in deep subseafloor sedimentary metagenomes.</title>
        <authorList>
            <person name="Kawai M."/>
            <person name="Futagami T."/>
            <person name="Toyoda A."/>
            <person name="Takaki Y."/>
            <person name="Nishi S."/>
            <person name="Hori S."/>
            <person name="Arai W."/>
            <person name="Tsubouchi T."/>
            <person name="Morono Y."/>
            <person name="Uchiyama I."/>
            <person name="Ito T."/>
            <person name="Fujiyama A."/>
            <person name="Inagaki F."/>
            <person name="Takami H."/>
        </authorList>
    </citation>
    <scope>NUCLEOTIDE SEQUENCE</scope>
    <source>
        <strain evidence="1">Expedition CK06-06</strain>
    </source>
</reference>
<accession>X1C8D1</accession>
<dbReference type="AlphaFoldDB" id="X1C8D1"/>
<name>X1C8D1_9ZZZZ</name>
<feature type="non-terminal residue" evidence="1">
    <location>
        <position position="49"/>
    </location>
</feature>
<organism evidence="1">
    <name type="scientific">marine sediment metagenome</name>
    <dbReference type="NCBI Taxonomy" id="412755"/>
    <lineage>
        <taxon>unclassified sequences</taxon>
        <taxon>metagenomes</taxon>
        <taxon>ecological metagenomes</taxon>
    </lineage>
</organism>
<dbReference type="EMBL" id="BART01023145">
    <property type="protein sequence ID" value="GAH04336.1"/>
    <property type="molecule type" value="Genomic_DNA"/>
</dbReference>
<proteinExistence type="predicted"/>
<evidence type="ECO:0000313" key="1">
    <source>
        <dbReference type="EMBL" id="GAH04336.1"/>
    </source>
</evidence>
<comment type="caution">
    <text evidence="1">The sequence shown here is derived from an EMBL/GenBank/DDBJ whole genome shotgun (WGS) entry which is preliminary data.</text>
</comment>
<protein>
    <submittedName>
        <fullName evidence="1">Uncharacterized protein</fullName>
    </submittedName>
</protein>